<name>A0AAV7W754_PLEWA</name>
<feature type="region of interest" description="Disordered" evidence="1">
    <location>
        <begin position="144"/>
        <end position="179"/>
    </location>
</feature>
<gene>
    <name evidence="2" type="ORF">NDU88_003999</name>
</gene>
<comment type="caution">
    <text evidence="2">The sequence shown here is derived from an EMBL/GenBank/DDBJ whole genome shotgun (WGS) entry which is preliminary data.</text>
</comment>
<feature type="compositionally biased region" description="Polar residues" evidence="1">
    <location>
        <begin position="146"/>
        <end position="160"/>
    </location>
</feature>
<feature type="region of interest" description="Disordered" evidence="1">
    <location>
        <begin position="1"/>
        <end position="31"/>
    </location>
</feature>
<sequence length="202" mass="22360">MVRSRESSLTRSSEVQDSETEPPKDATVRFSGDGLCPLQRAEYSRVKALGPCKRQCGQDKALTCPRRRTRAAHPLTLGILQCLRGRLPETAVHSESAQCASNCSFLTPQNKDVRKARPASEVSADGARDGILFREWSENRRLCGRSSDNAGLQGSANPETETAKDREKSQSFGKSNKNEMLMLMRIRAPRNGKLYCNLTSKS</sequence>
<keyword evidence="3" id="KW-1185">Reference proteome</keyword>
<organism evidence="2 3">
    <name type="scientific">Pleurodeles waltl</name>
    <name type="common">Iberian ribbed newt</name>
    <dbReference type="NCBI Taxonomy" id="8319"/>
    <lineage>
        <taxon>Eukaryota</taxon>
        <taxon>Metazoa</taxon>
        <taxon>Chordata</taxon>
        <taxon>Craniata</taxon>
        <taxon>Vertebrata</taxon>
        <taxon>Euteleostomi</taxon>
        <taxon>Amphibia</taxon>
        <taxon>Batrachia</taxon>
        <taxon>Caudata</taxon>
        <taxon>Salamandroidea</taxon>
        <taxon>Salamandridae</taxon>
        <taxon>Pleurodelinae</taxon>
        <taxon>Pleurodeles</taxon>
    </lineage>
</organism>
<evidence type="ECO:0000256" key="1">
    <source>
        <dbReference type="SAM" id="MobiDB-lite"/>
    </source>
</evidence>
<protein>
    <submittedName>
        <fullName evidence="2">Uncharacterized protein</fullName>
    </submittedName>
</protein>
<dbReference type="Proteomes" id="UP001066276">
    <property type="component" value="Chromosome 1_2"/>
</dbReference>
<proteinExistence type="predicted"/>
<dbReference type="AlphaFoldDB" id="A0AAV7W754"/>
<dbReference type="EMBL" id="JANPWB010000002">
    <property type="protein sequence ID" value="KAJ1208616.1"/>
    <property type="molecule type" value="Genomic_DNA"/>
</dbReference>
<evidence type="ECO:0000313" key="3">
    <source>
        <dbReference type="Proteomes" id="UP001066276"/>
    </source>
</evidence>
<evidence type="ECO:0000313" key="2">
    <source>
        <dbReference type="EMBL" id="KAJ1208616.1"/>
    </source>
</evidence>
<reference evidence="2" key="1">
    <citation type="journal article" date="2022" name="bioRxiv">
        <title>Sequencing and chromosome-scale assembly of the giantPleurodeles waltlgenome.</title>
        <authorList>
            <person name="Brown T."/>
            <person name="Elewa A."/>
            <person name="Iarovenko S."/>
            <person name="Subramanian E."/>
            <person name="Araus A.J."/>
            <person name="Petzold A."/>
            <person name="Susuki M."/>
            <person name="Suzuki K.-i.T."/>
            <person name="Hayashi T."/>
            <person name="Toyoda A."/>
            <person name="Oliveira C."/>
            <person name="Osipova E."/>
            <person name="Leigh N.D."/>
            <person name="Simon A."/>
            <person name="Yun M.H."/>
        </authorList>
    </citation>
    <scope>NUCLEOTIDE SEQUENCE</scope>
    <source>
        <strain evidence="2">20211129_DDA</strain>
        <tissue evidence="2">Liver</tissue>
    </source>
</reference>
<accession>A0AAV7W754</accession>